<dbReference type="PROSITE" id="PS00994">
    <property type="entry name" value="FHIPEP"/>
    <property type="match status" value="1"/>
</dbReference>
<dbReference type="PRINTS" id="PR00949">
    <property type="entry name" value="TYPE3IMAPROT"/>
</dbReference>
<evidence type="ECO:0000313" key="8">
    <source>
        <dbReference type="EMBL" id="AJA34041.1"/>
    </source>
</evidence>
<keyword evidence="4 7" id="KW-0812">Transmembrane</keyword>
<name>A0A0A7RFN2_9LACO</name>
<keyword evidence="8" id="KW-0966">Cell projection</keyword>
<dbReference type="NCBIfam" id="TIGR01398">
    <property type="entry name" value="FlhA"/>
    <property type="match status" value="1"/>
</dbReference>
<dbReference type="InterPro" id="IPR006301">
    <property type="entry name" value="FlhA"/>
</dbReference>
<keyword evidence="3 7" id="KW-1003">Cell membrane</keyword>
<dbReference type="EMBL" id="KM886865">
    <property type="protein sequence ID" value="AJA34041.1"/>
    <property type="molecule type" value="Genomic_DNA"/>
</dbReference>
<keyword evidence="6 7" id="KW-0472">Membrane</keyword>
<dbReference type="GO" id="GO:0005886">
    <property type="term" value="C:plasma membrane"/>
    <property type="evidence" value="ECO:0007669"/>
    <property type="project" value="UniProtKB-SubCell"/>
</dbReference>
<dbReference type="Gene3D" id="1.10.8.540">
    <property type="entry name" value="FHIPEP family, domain 3"/>
    <property type="match status" value="1"/>
</dbReference>
<evidence type="ECO:0000256" key="7">
    <source>
        <dbReference type="RuleBase" id="RU364093"/>
    </source>
</evidence>
<keyword evidence="5 7" id="KW-1133">Transmembrane helix</keyword>
<feature type="transmembrane region" description="Helical" evidence="7">
    <location>
        <begin position="278"/>
        <end position="294"/>
    </location>
</feature>
<feature type="transmembrane region" description="Helical" evidence="7">
    <location>
        <begin position="71"/>
        <end position="92"/>
    </location>
</feature>
<organism evidence="8">
    <name type="scientific">Liquorilactobacillus hordei</name>
    <dbReference type="NCBI Taxonomy" id="468911"/>
    <lineage>
        <taxon>Bacteria</taxon>
        <taxon>Bacillati</taxon>
        <taxon>Bacillota</taxon>
        <taxon>Bacilli</taxon>
        <taxon>Lactobacillales</taxon>
        <taxon>Lactobacillaceae</taxon>
        <taxon>Liquorilactobacillus</taxon>
    </lineage>
</organism>
<dbReference type="Gene3D" id="3.40.50.12790">
    <property type="entry name" value="FHIPEP family, domain 4"/>
    <property type="match status" value="1"/>
</dbReference>
<dbReference type="RefSeq" id="WP_057870019.1">
    <property type="nucleotide sequence ID" value="NZ_JBDNQN010000005.1"/>
</dbReference>
<keyword evidence="7" id="KW-1005">Bacterial flagellum biogenesis</keyword>
<evidence type="ECO:0000256" key="1">
    <source>
        <dbReference type="ARBA" id="ARBA00004651"/>
    </source>
</evidence>
<feature type="transmembrane region" description="Helical" evidence="7">
    <location>
        <begin position="112"/>
        <end position="135"/>
    </location>
</feature>
<evidence type="ECO:0000256" key="6">
    <source>
        <dbReference type="ARBA" id="ARBA00023136"/>
    </source>
</evidence>
<evidence type="ECO:0000256" key="2">
    <source>
        <dbReference type="ARBA" id="ARBA00008835"/>
    </source>
</evidence>
<dbReference type="GO" id="GO:0044780">
    <property type="term" value="P:bacterial-type flagellum assembly"/>
    <property type="evidence" value="ECO:0007669"/>
    <property type="project" value="InterPro"/>
</dbReference>
<dbReference type="PANTHER" id="PTHR30161">
    <property type="entry name" value="FLAGELLAR EXPORT PROTEIN, MEMBRANE FLHA SUBUNIT-RELATED"/>
    <property type="match status" value="1"/>
</dbReference>
<feature type="transmembrane region" description="Helical" evidence="7">
    <location>
        <begin position="199"/>
        <end position="217"/>
    </location>
</feature>
<accession>A0A0A7RFN2</accession>
<dbReference type="InterPro" id="IPR042196">
    <property type="entry name" value="FHIPEP_4"/>
</dbReference>
<keyword evidence="8" id="KW-0282">Flagellum</keyword>
<comment type="function">
    <text evidence="7">Required for formation of the rod structure of the flagellar apparatus. Together with FliI and FliH, may constitute the export apparatus of flagellin.</text>
</comment>
<evidence type="ECO:0000256" key="3">
    <source>
        <dbReference type="ARBA" id="ARBA00022475"/>
    </source>
</evidence>
<gene>
    <name evidence="7 8" type="primary">flhA</name>
</gene>
<dbReference type="PANTHER" id="PTHR30161:SF1">
    <property type="entry name" value="FLAGELLAR BIOSYNTHESIS PROTEIN FLHA-RELATED"/>
    <property type="match status" value="1"/>
</dbReference>
<dbReference type="InterPro" id="IPR001712">
    <property type="entry name" value="T3SS_FHIPEP"/>
</dbReference>
<comment type="similarity">
    <text evidence="2 7">Belongs to the FHIPEP (flagella/HR/invasion proteins export pore) family.</text>
</comment>
<dbReference type="InterPro" id="IPR025505">
    <property type="entry name" value="FHIPEP_CS"/>
</dbReference>
<dbReference type="Pfam" id="PF00771">
    <property type="entry name" value="FHIPEP"/>
    <property type="match status" value="1"/>
</dbReference>
<evidence type="ECO:0000256" key="5">
    <source>
        <dbReference type="ARBA" id="ARBA00022989"/>
    </source>
</evidence>
<dbReference type="PIRSF" id="PIRSF005419">
    <property type="entry name" value="FlhA"/>
    <property type="match status" value="1"/>
</dbReference>
<dbReference type="Gene3D" id="3.40.30.60">
    <property type="entry name" value="FHIPEP family, domain 1"/>
    <property type="match status" value="1"/>
</dbReference>
<feature type="transmembrane region" description="Helical" evidence="7">
    <location>
        <begin position="12"/>
        <end position="32"/>
    </location>
</feature>
<proteinExistence type="inferred from homology"/>
<keyword evidence="7" id="KW-1006">Bacterial flagellum protein export</keyword>
<sequence>MSKKKLKKKRTLNYADVIVSFLVISIIGLIIIPLPAIALDILIVINLAVAINILLITLFTRSVLEFTTFPTLLLITTMFKLGLNMSSTRLILTAGNGGNVIAAFANVVAGSNYIVGIILFVIIMVVQLVVVTNGAGRVSEVSARFTLDAMPGKQMAIDSDLNSGLINEEQARNRRKDLQREADFYGSMDGASKFVKGDAIASIMITLINLIAGTIIFTMKGDLSIADALAQFGKLSIGDGLVSAIPSLLISIASGIIVTRSDNNSSFGLDIASDAVRYPVLFRIVGVILLVLSIVPGFPFLPFLFIGIGMFVASMFIKQTEQKTAIRRKEEEQKLALKRKKKEQEEDESVSSFQVEPIAIEIGYGLISLVDSTVDNSLMSRIVAIRKQTARELGILVHPVRIRDNLYLESNDYSIKIRGNEVGAGQIYADKLMIISPDDEPFPFKGIPTKEPAFGIDAMWIDQKDKEAAEIQGFTIIEPLTVIATHLKEIIFGNAPELLGRQEVQKLLEGIKEQNNVVIDELIPEILRLGEVEKVLQNLLEEKIPINDLATILETLADYGSVTKDTEVLTEYVRQALRRTIAAKYADEQKSIKVVTIHPKVEELITQSIQKTATGSYPVLKPDSVNQILEALNKIQQELTLKNIEFVVLTSPKIRLAFRKLISFNFPNMSILSLNEVPNEISIETVGTINV</sequence>
<evidence type="ECO:0000256" key="4">
    <source>
        <dbReference type="ARBA" id="ARBA00022692"/>
    </source>
</evidence>
<keyword evidence="7" id="KW-0813">Transport</keyword>
<dbReference type="InterPro" id="IPR042194">
    <property type="entry name" value="FHIPEP_1"/>
</dbReference>
<dbReference type="AlphaFoldDB" id="A0A0A7RFN2"/>
<keyword evidence="7" id="KW-0653">Protein transport</keyword>
<dbReference type="InterPro" id="IPR042193">
    <property type="entry name" value="FHIPEP_3"/>
</dbReference>
<reference evidence="8" key="1">
    <citation type="journal article" date="2014" name="Appl. Environ. Microbiol.">
        <title>Detection and genomic characterization of motility in Lactobacillus curvatus: confirmation of motility in a species outside the Lactobacillus salivarius clade.</title>
        <authorList>
            <person name="Cousin F.J."/>
            <person name="Lynch S.M."/>
            <person name="Harris H.M."/>
            <person name="McCann A."/>
            <person name="Lynch D.B."/>
            <person name="Neville B.A."/>
            <person name="Irisawa T."/>
            <person name="Okada S."/>
            <person name="Endo A."/>
            <person name="O'Toole P.W."/>
        </authorList>
    </citation>
    <scope>NUCLEOTIDE SEQUENCE</scope>
    <source>
        <strain evidence="8">DSM 19519</strain>
    </source>
</reference>
<protein>
    <recommendedName>
        <fullName evidence="7">Flagellar biosynthesis protein FlhA</fullName>
    </recommendedName>
</protein>
<feature type="transmembrane region" description="Helical" evidence="7">
    <location>
        <begin position="38"/>
        <end position="59"/>
    </location>
</feature>
<feature type="transmembrane region" description="Helical" evidence="7">
    <location>
        <begin position="237"/>
        <end position="258"/>
    </location>
</feature>
<dbReference type="GeneID" id="98309848"/>
<dbReference type="GO" id="GO:0009306">
    <property type="term" value="P:protein secretion"/>
    <property type="evidence" value="ECO:0007669"/>
    <property type="project" value="InterPro"/>
</dbReference>
<keyword evidence="8" id="KW-0969">Cilium</keyword>
<comment type="subcellular location">
    <subcellularLocation>
        <location evidence="1 7">Cell membrane</location>
        <topology evidence="1 7">Multi-pass membrane protein</topology>
    </subcellularLocation>
</comment>